<feature type="domain" description="SET" evidence="7">
    <location>
        <begin position="104"/>
        <end position="371"/>
    </location>
</feature>
<dbReference type="Gene3D" id="6.10.140.2220">
    <property type="match status" value="1"/>
</dbReference>
<gene>
    <name evidence="8" type="ORF">CANVERA_P4555</name>
</gene>
<dbReference type="SMART" id="SM00317">
    <property type="entry name" value="SET"/>
    <property type="match status" value="1"/>
</dbReference>
<dbReference type="OrthoDB" id="438641at2759"/>
<dbReference type="Pfam" id="PF00856">
    <property type="entry name" value="SET"/>
    <property type="match status" value="1"/>
</dbReference>
<dbReference type="AlphaFoldDB" id="A0A9W4TYM0"/>
<dbReference type="Gene3D" id="2.170.270.10">
    <property type="entry name" value="SET domain"/>
    <property type="match status" value="1"/>
</dbReference>
<sequence length="443" mass="50831">MAEISSKLEVISINDSQPEEGPIVPHERQVVDCVISIWKEDPSTENFSVPKLHKLVKNKHPNWSVNEKRVKKLLKQFGLLNNQEQFTYAKDIKSQLTPDLQLPSKVQIQMTSKRGKGLYAKKDILKGEVIWQEAPLFFIPSLANVKLIQHGSACAYCGKLLNETKTLLKGLDCHVCNETWCSKNCKQSNELHNLLKHNVYGKKSTIVNADAFLELQEYCLNETWNALYAITLIYSNILIDKTGAKQKQFGAMARVSQDIRYKALNSSAGSFDNMSGGALFVQEQQETLWKEGFEKFLKVFPKNPIDYKEYLYMMGTYNINNLDSNVYLVQSHLNHNCNPNTNVETETDRSGLKVIANKNIKAGEELTTTYINPSHTVNQRQRELRVNWGFICACDKCKSDLRPNVNDIRNMLKNNEQEFEIEPEMNNERRKSVRFDEKVVVKN</sequence>
<evidence type="ECO:0000256" key="5">
    <source>
        <dbReference type="ARBA" id="ARBA00044528"/>
    </source>
</evidence>
<dbReference type="PANTHER" id="PTHR46402">
    <property type="entry name" value="SET AND MYND DOMAIN-CONTAINING PROTEIN 5"/>
    <property type="match status" value="1"/>
</dbReference>
<name>A0A9W4TYM0_9ASCO</name>
<evidence type="ECO:0000256" key="4">
    <source>
        <dbReference type="ARBA" id="ARBA00042380"/>
    </source>
</evidence>
<dbReference type="CDD" id="cd20071">
    <property type="entry name" value="SET_SMYD"/>
    <property type="match status" value="1"/>
</dbReference>
<evidence type="ECO:0000256" key="2">
    <source>
        <dbReference type="ARBA" id="ARBA00022679"/>
    </source>
</evidence>
<dbReference type="GO" id="GO:0032259">
    <property type="term" value="P:methylation"/>
    <property type="evidence" value="ECO:0007669"/>
    <property type="project" value="UniProtKB-KW"/>
</dbReference>
<dbReference type="EMBL" id="CANTUO010000005">
    <property type="protein sequence ID" value="CAI5760043.1"/>
    <property type="molecule type" value="Genomic_DNA"/>
</dbReference>
<dbReference type="InterPro" id="IPR046341">
    <property type="entry name" value="SET_dom_sf"/>
</dbReference>
<keyword evidence="1" id="KW-0489">Methyltransferase</keyword>
<dbReference type="Proteomes" id="UP001152885">
    <property type="component" value="Unassembled WGS sequence"/>
</dbReference>
<protein>
    <recommendedName>
        <fullName evidence="5">Histone-lysine N-methyltransferase SET5</fullName>
    </recommendedName>
    <alternativeName>
        <fullName evidence="4">SET domain-containing protein 5</fullName>
    </alternativeName>
</protein>
<evidence type="ECO:0000256" key="1">
    <source>
        <dbReference type="ARBA" id="ARBA00022603"/>
    </source>
</evidence>
<dbReference type="PROSITE" id="PS50280">
    <property type="entry name" value="SET"/>
    <property type="match status" value="1"/>
</dbReference>
<dbReference type="GO" id="GO:0045814">
    <property type="term" value="P:negative regulation of gene expression, epigenetic"/>
    <property type="evidence" value="ECO:0007669"/>
    <property type="project" value="TreeGrafter"/>
</dbReference>
<keyword evidence="3" id="KW-0949">S-adenosyl-L-methionine</keyword>
<reference evidence="8" key="1">
    <citation type="submission" date="2022-12" db="EMBL/GenBank/DDBJ databases">
        <authorList>
            <person name="Brejova B."/>
        </authorList>
    </citation>
    <scope>NUCLEOTIDE SEQUENCE</scope>
</reference>
<dbReference type="SUPFAM" id="SSF82199">
    <property type="entry name" value="SET domain"/>
    <property type="match status" value="1"/>
</dbReference>
<proteinExistence type="predicted"/>
<evidence type="ECO:0000256" key="6">
    <source>
        <dbReference type="ARBA" id="ARBA00048619"/>
    </source>
</evidence>
<keyword evidence="2" id="KW-0808">Transferase</keyword>
<comment type="catalytic activity">
    <reaction evidence="6">
        <text>L-lysyl-[histone] + S-adenosyl-L-methionine = N(6)-methyl-L-lysyl-[histone] + S-adenosyl-L-homocysteine + H(+)</text>
        <dbReference type="Rhea" id="RHEA:10024"/>
        <dbReference type="Rhea" id="RHEA-COMP:9845"/>
        <dbReference type="Rhea" id="RHEA-COMP:9846"/>
        <dbReference type="ChEBI" id="CHEBI:15378"/>
        <dbReference type="ChEBI" id="CHEBI:29969"/>
        <dbReference type="ChEBI" id="CHEBI:57856"/>
        <dbReference type="ChEBI" id="CHEBI:59789"/>
        <dbReference type="ChEBI" id="CHEBI:61929"/>
    </reaction>
    <physiologicalReaction direction="left-to-right" evidence="6">
        <dbReference type="Rhea" id="RHEA:10025"/>
    </physiologicalReaction>
</comment>
<dbReference type="InterPro" id="IPR001214">
    <property type="entry name" value="SET_dom"/>
</dbReference>
<evidence type="ECO:0000313" key="9">
    <source>
        <dbReference type="Proteomes" id="UP001152885"/>
    </source>
</evidence>
<keyword evidence="9" id="KW-1185">Reference proteome</keyword>
<accession>A0A9W4TYM0</accession>
<dbReference type="GO" id="GO:0042799">
    <property type="term" value="F:histone H4K20 methyltransferase activity"/>
    <property type="evidence" value="ECO:0007669"/>
    <property type="project" value="TreeGrafter"/>
</dbReference>
<evidence type="ECO:0000313" key="8">
    <source>
        <dbReference type="EMBL" id="CAI5760043.1"/>
    </source>
</evidence>
<evidence type="ECO:0000259" key="7">
    <source>
        <dbReference type="PROSITE" id="PS50280"/>
    </source>
</evidence>
<dbReference type="PANTHER" id="PTHR46402:SF2">
    <property type="entry name" value="HISTONE-LYSINE N-TRIMETHYLTRANSFERASE SMYD5"/>
    <property type="match status" value="1"/>
</dbReference>
<organism evidence="8 9">
    <name type="scientific">Candida verbasci</name>
    <dbReference type="NCBI Taxonomy" id="1227364"/>
    <lineage>
        <taxon>Eukaryota</taxon>
        <taxon>Fungi</taxon>
        <taxon>Dikarya</taxon>
        <taxon>Ascomycota</taxon>
        <taxon>Saccharomycotina</taxon>
        <taxon>Pichiomycetes</taxon>
        <taxon>Debaryomycetaceae</taxon>
        <taxon>Candida/Lodderomyces clade</taxon>
        <taxon>Candida</taxon>
    </lineage>
</organism>
<dbReference type="Gene3D" id="1.10.220.160">
    <property type="match status" value="1"/>
</dbReference>
<comment type="caution">
    <text evidence="8">The sequence shown here is derived from an EMBL/GenBank/DDBJ whole genome shotgun (WGS) entry which is preliminary data.</text>
</comment>
<evidence type="ECO:0000256" key="3">
    <source>
        <dbReference type="ARBA" id="ARBA00022691"/>
    </source>
</evidence>